<evidence type="ECO:0000313" key="1">
    <source>
        <dbReference type="EMBL" id="EMR00463.1"/>
    </source>
</evidence>
<proteinExistence type="predicted"/>
<dbReference type="PATRIC" id="fig|1276920.7.peg.469"/>
<dbReference type="STRING" id="1276920.ADIAG_00470"/>
<name>M7MVJ5_9MICC</name>
<dbReference type="Proteomes" id="UP000012015">
    <property type="component" value="Unassembled WGS sequence"/>
</dbReference>
<sequence>MLAAGCVHDQSRLQRRHLRKRLGQRSEPVTLRTLRMIADEAAVNVSTVSRVINFSDKEICRWASGEMIERIRVVVAAPGYLRRPQPHGLRGNR</sequence>
<accession>M7MVJ5</accession>
<evidence type="ECO:0000313" key="2">
    <source>
        <dbReference type="Proteomes" id="UP000012015"/>
    </source>
</evidence>
<keyword evidence="2" id="KW-1185">Reference proteome</keyword>
<protein>
    <submittedName>
        <fullName evidence="1">Uncharacterized protein</fullName>
    </submittedName>
</protein>
<dbReference type="SUPFAM" id="SSF47413">
    <property type="entry name" value="lambda repressor-like DNA-binding domains"/>
    <property type="match status" value="1"/>
</dbReference>
<dbReference type="EMBL" id="AOCK01000001">
    <property type="protein sequence ID" value="EMR00463.1"/>
    <property type="molecule type" value="Genomic_DNA"/>
</dbReference>
<dbReference type="Gene3D" id="1.10.260.40">
    <property type="entry name" value="lambda repressor-like DNA-binding domains"/>
    <property type="match status" value="1"/>
</dbReference>
<dbReference type="AlphaFoldDB" id="M7MVJ5"/>
<reference evidence="1 2" key="1">
    <citation type="journal article" date="2013" name="Genome Announc.">
        <title>Draft Genome Sequence of Arthrobacter gangotriensis Strain Lz1yT, Isolated from a Penguin Rookery Soil Sample Collected in Antarctica, near the Indian Station Dakshin Gangotri.</title>
        <authorList>
            <person name="Shivaji S."/>
            <person name="Ara S."/>
            <person name="Bandi S."/>
            <person name="Singh A."/>
            <person name="Kumar Pinnaka A."/>
        </authorList>
    </citation>
    <scope>NUCLEOTIDE SEQUENCE [LARGE SCALE GENOMIC DNA]</scope>
    <source>
        <strain evidence="1 2">Lz1y</strain>
    </source>
</reference>
<comment type="caution">
    <text evidence="1">The sequence shown here is derived from an EMBL/GenBank/DDBJ whole genome shotgun (WGS) entry which is preliminary data.</text>
</comment>
<dbReference type="InterPro" id="IPR010982">
    <property type="entry name" value="Lambda_DNA-bd_dom_sf"/>
</dbReference>
<organism evidence="1 2">
    <name type="scientific">Paeniglutamicibacter gangotriensis Lz1y</name>
    <dbReference type="NCBI Taxonomy" id="1276920"/>
    <lineage>
        <taxon>Bacteria</taxon>
        <taxon>Bacillati</taxon>
        <taxon>Actinomycetota</taxon>
        <taxon>Actinomycetes</taxon>
        <taxon>Micrococcales</taxon>
        <taxon>Micrococcaceae</taxon>
        <taxon>Paeniglutamicibacter</taxon>
    </lineage>
</organism>
<gene>
    <name evidence="1" type="ORF">ADIAG_00470</name>
</gene>
<dbReference type="GO" id="GO:0003677">
    <property type="term" value="F:DNA binding"/>
    <property type="evidence" value="ECO:0007669"/>
    <property type="project" value="InterPro"/>
</dbReference>